<dbReference type="PANTHER" id="PTHR23132">
    <property type="entry name" value="D-ALANINE--D-ALANINE LIGASE"/>
    <property type="match status" value="1"/>
</dbReference>
<comment type="subcellular location">
    <subcellularLocation>
        <location evidence="1">Cytoplasm</location>
    </subcellularLocation>
</comment>
<dbReference type="Pfam" id="PF07478">
    <property type="entry name" value="Dala_Dala_lig_C"/>
    <property type="match status" value="1"/>
</dbReference>
<sequence length="217" mass="24120">MSSAVCMDKEFSKRIVAGYGVRIAKWISVRRGETANFDEIKEKLGDKVVVKPNSGGSSIGVSFVSNQEELDKGLDLVFSMDKEALIEEVLTGVEISVPVIDGKVFPTIRIEALAGDYFDFESKYAKGGAKEYVYEFSEKVQNEINKFAKDSYYGLKCEGFSRIDFMVVNEDTPYFMEVNTLPGMTAASLLPKSTASLGYNYEQTLDLLINSSIDVER</sequence>
<keyword evidence="4" id="KW-0436">Ligase</keyword>
<name>A0AB39VHW8_9FUSO</name>
<dbReference type="InterPro" id="IPR000291">
    <property type="entry name" value="D-Ala_lig_Van_CS"/>
</dbReference>
<evidence type="ECO:0000259" key="10">
    <source>
        <dbReference type="PROSITE" id="PS50975"/>
    </source>
</evidence>
<dbReference type="RefSeq" id="WP_369711198.1">
    <property type="nucleotide sequence ID" value="NZ_CP165644.1"/>
</dbReference>
<dbReference type="SUPFAM" id="SSF56059">
    <property type="entry name" value="Glutathione synthetase ATP-binding domain-like"/>
    <property type="match status" value="1"/>
</dbReference>
<dbReference type="GO" id="GO:0009252">
    <property type="term" value="P:peptidoglycan biosynthetic process"/>
    <property type="evidence" value="ECO:0007669"/>
    <property type="project" value="UniProtKB-KW"/>
</dbReference>
<evidence type="ECO:0000256" key="6">
    <source>
        <dbReference type="ARBA" id="ARBA00022840"/>
    </source>
</evidence>
<dbReference type="GO" id="GO:0005524">
    <property type="term" value="F:ATP binding"/>
    <property type="evidence" value="ECO:0007669"/>
    <property type="project" value="UniProtKB-UniRule"/>
</dbReference>
<dbReference type="GO" id="GO:0008360">
    <property type="term" value="P:regulation of cell shape"/>
    <property type="evidence" value="ECO:0007669"/>
    <property type="project" value="UniProtKB-KW"/>
</dbReference>
<evidence type="ECO:0000256" key="4">
    <source>
        <dbReference type="ARBA" id="ARBA00022598"/>
    </source>
</evidence>
<reference evidence="11" key="1">
    <citation type="submission" date="2024-07" db="EMBL/GenBank/DDBJ databases">
        <authorList>
            <person name="Li X.-J."/>
            <person name="Wang X."/>
        </authorList>
    </citation>
    <scope>NUCLEOTIDE SEQUENCE</scope>
    <source>
        <strain evidence="11">HSP-334</strain>
    </source>
</reference>
<keyword evidence="6 9" id="KW-0067">ATP-binding</keyword>
<comment type="similarity">
    <text evidence="2">Belongs to the D-alanine--D-alanine ligase family.</text>
</comment>
<dbReference type="GO" id="GO:0005737">
    <property type="term" value="C:cytoplasm"/>
    <property type="evidence" value="ECO:0007669"/>
    <property type="project" value="UniProtKB-SubCell"/>
</dbReference>
<evidence type="ECO:0000256" key="1">
    <source>
        <dbReference type="ARBA" id="ARBA00004496"/>
    </source>
</evidence>
<feature type="domain" description="ATP-grasp" evidence="10">
    <location>
        <begin position="13"/>
        <end position="210"/>
    </location>
</feature>
<accession>A0AB39VHW8</accession>
<dbReference type="GO" id="GO:0008716">
    <property type="term" value="F:D-alanine-D-alanine ligase activity"/>
    <property type="evidence" value="ECO:0007669"/>
    <property type="project" value="InterPro"/>
</dbReference>
<evidence type="ECO:0000256" key="8">
    <source>
        <dbReference type="ARBA" id="ARBA00022984"/>
    </source>
</evidence>
<dbReference type="InterPro" id="IPR013815">
    <property type="entry name" value="ATP_grasp_subdomain_1"/>
</dbReference>
<dbReference type="Gene3D" id="3.30.470.20">
    <property type="entry name" value="ATP-grasp fold, B domain"/>
    <property type="match status" value="1"/>
</dbReference>
<evidence type="ECO:0000256" key="5">
    <source>
        <dbReference type="ARBA" id="ARBA00022741"/>
    </source>
</evidence>
<keyword evidence="3" id="KW-0963">Cytoplasm</keyword>
<dbReference type="EMBL" id="CP165644">
    <property type="protein sequence ID" value="XDU66961.1"/>
    <property type="molecule type" value="Genomic_DNA"/>
</dbReference>
<proteinExistence type="inferred from homology"/>
<evidence type="ECO:0000256" key="9">
    <source>
        <dbReference type="PROSITE-ProRule" id="PRU00409"/>
    </source>
</evidence>
<dbReference type="PROSITE" id="PS50975">
    <property type="entry name" value="ATP_GRASP"/>
    <property type="match status" value="1"/>
</dbReference>
<gene>
    <name evidence="11" type="ORF">AB8B22_00710</name>
</gene>
<keyword evidence="5 9" id="KW-0547">Nucleotide-binding</keyword>
<keyword evidence="8" id="KW-0573">Peptidoglycan synthesis</keyword>
<evidence type="ECO:0000313" key="11">
    <source>
        <dbReference type="EMBL" id="XDU66961.1"/>
    </source>
</evidence>
<dbReference type="InterPro" id="IPR011761">
    <property type="entry name" value="ATP-grasp"/>
</dbReference>
<evidence type="ECO:0000256" key="2">
    <source>
        <dbReference type="ARBA" id="ARBA00010871"/>
    </source>
</evidence>
<dbReference type="Gene3D" id="3.30.1490.20">
    <property type="entry name" value="ATP-grasp fold, A domain"/>
    <property type="match status" value="1"/>
</dbReference>
<evidence type="ECO:0000256" key="3">
    <source>
        <dbReference type="ARBA" id="ARBA00022490"/>
    </source>
</evidence>
<dbReference type="AlphaFoldDB" id="A0AB39VHW8"/>
<dbReference type="InterPro" id="IPR011095">
    <property type="entry name" value="Dala_Dala_lig_C"/>
</dbReference>
<dbReference type="KEGG" id="lrug:AB8B22_00710"/>
<organism evidence="11">
    <name type="scientific">Leptotrichia rugosa</name>
    <dbReference type="NCBI Taxonomy" id="3239302"/>
    <lineage>
        <taxon>Bacteria</taxon>
        <taxon>Fusobacteriati</taxon>
        <taxon>Fusobacteriota</taxon>
        <taxon>Fusobacteriia</taxon>
        <taxon>Fusobacteriales</taxon>
        <taxon>Leptotrichiaceae</taxon>
        <taxon>Leptotrichia</taxon>
    </lineage>
</organism>
<dbReference type="PANTHER" id="PTHR23132:SF23">
    <property type="entry name" value="D-ALANINE--D-ALANINE LIGASE B"/>
    <property type="match status" value="1"/>
</dbReference>
<protein>
    <submittedName>
        <fullName evidence="11">ATP-grasp domain-containing protein</fullName>
    </submittedName>
</protein>
<evidence type="ECO:0000256" key="7">
    <source>
        <dbReference type="ARBA" id="ARBA00022960"/>
    </source>
</evidence>
<keyword evidence="7" id="KW-0133">Cell shape</keyword>
<dbReference type="GO" id="GO:0046872">
    <property type="term" value="F:metal ion binding"/>
    <property type="evidence" value="ECO:0007669"/>
    <property type="project" value="InterPro"/>
</dbReference>
<dbReference type="PROSITE" id="PS00844">
    <property type="entry name" value="DALA_DALA_LIGASE_2"/>
    <property type="match status" value="1"/>
</dbReference>